<dbReference type="AlphaFoldDB" id="A0A914RZ95"/>
<evidence type="ECO:0000313" key="2">
    <source>
        <dbReference type="WBParaSite" id="PEQ_0001183501-mRNA-1"/>
    </source>
</evidence>
<name>A0A914RZ95_PAREQ</name>
<dbReference type="WBParaSite" id="PEQ_0001183501-mRNA-1">
    <property type="protein sequence ID" value="PEQ_0001183501-mRNA-1"/>
    <property type="gene ID" value="PEQ_0001183501"/>
</dbReference>
<proteinExistence type="predicted"/>
<dbReference type="Proteomes" id="UP000887564">
    <property type="component" value="Unplaced"/>
</dbReference>
<keyword evidence="1" id="KW-1185">Reference proteome</keyword>
<accession>A0A914RZ95</accession>
<reference evidence="2" key="1">
    <citation type="submission" date="2022-11" db="UniProtKB">
        <authorList>
            <consortium name="WormBaseParasite"/>
        </authorList>
    </citation>
    <scope>IDENTIFICATION</scope>
</reference>
<sequence length="63" mass="7106">MPLLQLLCLSGNVLNLLIYLLPYFDGSSSVHFLRAKAIANLVFVESRLFELLSITVTIHWQSS</sequence>
<organism evidence="1 2">
    <name type="scientific">Parascaris equorum</name>
    <name type="common">Equine roundworm</name>
    <dbReference type="NCBI Taxonomy" id="6256"/>
    <lineage>
        <taxon>Eukaryota</taxon>
        <taxon>Metazoa</taxon>
        <taxon>Ecdysozoa</taxon>
        <taxon>Nematoda</taxon>
        <taxon>Chromadorea</taxon>
        <taxon>Rhabditida</taxon>
        <taxon>Spirurina</taxon>
        <taxon>Ascaridomorpha</taxon>
        <taxon>Ascaridoidea</taxon>
        <taxon>Ascarididae</taxon>
        <taxon>Parascaris</taxon>
    </lineage>
</organism>
<evidence type="ECO:0000313" key="1">
    <source>
        <dbReference type="Proteomes" id="UP000887564"/>
    </source>
</evidence>
<protein>
    <submittedName>
        <fullName evidence="2">Protein RFT1 homolog</fullName>
    </submittedName>
</protein>